<dbReference type="AlphaFoldDB" id="U9SUW8"/>
<proteinExistence type="predicted"/>
<feature type="non-terminal residue" evidence="1">
    <location>
        <position position="1"/>
    </location>
</feature>
<accession>U9SUW8</accession>
<protein>
    <submittedName>
        <fullName evidence="1">Uncharacterized protein</fullName>
    </submittedName>
</protein>
<name>U9SUW8_RHIID</name>
<organism evidence="1">
    <name type="scientific">Rhizophagus irregularis (strain DAOM 181602 / DAOM 197198 / MUCL 43194)</name>
    <name type="common">Arbuscular mycorrhizal fungus</name>
    <name type="synonym">Glomus intraradices</name>
    <dbReference type="NCBI Taxonomy" id="747089"/>
    <lineage>
        <taxon>Eukaryota</taxon>
        <taxon>Fungi</taxon>
        <taxon>Fungi incertae sedis</taxon>
        <taxon>Mucoromycota</taxon>
        <taxon>Glomeromycotina</taxon>
        <taxon>Glomeromycetes</taxon>
        <taxon>Glomerales</taxon>
        <taxon>Glomeraceae</taxon>
        <taxon>Rhizophagus</taxon>
    </lineage>
</organism>
<dbReference type="HOGENOM" id="CLU_037705_0_0_1"/>
<reference evidence="1" key="1">
    <citation type="submission" date="2013-07" db="EMBL/GenBank/DDBJ databases">
        <title>The genome of an arbuscular mycorrhizal fungus provides insights into the evolution of the oldest plant symbiosis.</title>
        <authorList>
            <consortium name="DOE Joint Genome Institute"/>
            <person name="Tisserant E."/>
            <person name="Malbreil M."/>
            <person name="Kuo A."/>
            <person name="Kohler A."/>
            <person name="Symeonidi A."/>
            <person name="Balestrini R."/>
            <person name="Charron P."/>
            <person name="Duensing N."/>
            <person name="Frei-dit-Frey N."/>
            <person name="Gianinazzi-Pearson V."/>
            <person name="Gilbert B."/>
            <person name="Handa Y."/>
            <person name="Hijri M."/>
            <person name="Kaul R."/>
            <person name="Kawaguchi M."/>
            <person name="Krajinski F."/>
            <person name="Lammers P."/>
            <person name="Lapierre D."/>
            <person name="Masclaux F.G."/>
            <person name="Murat C."/>
            <person name="Morin E."/>
            <person name="Ndikumana S."/>
            <person name="Pagni M."/>
            <person name="Petitpierre D."/>
            <person name="Requena N."/>
            <person name="Rosikiewicz P."/>
            <person name="Riley R."/>
            <person name="Saito K."/>
            <person name="San Clemente H."/>
            <person name="Shapiro H."/>
            <person name="van Tuinen D."/>
            <person name="Becard G."/>
            <person name="Bonfante P."/>
            <person name="Paszkowski U."/>
            <person name="Shachar-Hill Y."/>
            <person name="Young J.P."/>
            <person name="Sanders I.R."/>
            <person name="Henrissat B."/>
            <person name="Rensing S.A."/>
            <person name="Grigoriev I.V."/>
            <person name="Corradi N."/>
            <person name="Roux C."/>
            <person name="Martin F."/>
        </authorList>
    </citation>
    <scope>NUCLEOTIDE SEQUENCE</scope>
    <source>
        <strain evidence="1">DAOM 197198</strain>
    </source>
</reference>
<evidence type="ECO:0000313" key="1">
    <source>
        <dbReference type="EMBL" id="ERZ97837.1"/>
    </source>
</evidence>
<dbReference type="EMBL" id="KI299267">
    <property type="protein sequence ID" value="ERZ97837.1"/>
    <property type="molecule type" value="Genomic_DNA"/>
</dbReference>
<sequence>FTIAGKKRFKLSILESNNQLLFYWKEFGFDTLYTEKKAQGLERVAFHYMLKKYGLDSNNSIQYIFGLNVPEIVNKLKELVYEKFATLFQDQEPENPKLANAKKKEATLRCSLKRDQEKIDTILYENDENSENIILHGIQVESRGKLLSPKKTQVLMLKNMEHKKTIYSQNRTIKTLKEKITPKNETDIDNKREIKKLVANEIEEKKLGSTIFMIAGATLSGEINRNSLQTALATIGVTNQCSKTSYHNYQNRMYKPIVESAKMSSRTILLEILDHLEDTCLPGQEKVLPIGFDCSWSHSRNAHQASGEFLYLGDFSGYDYQPVIAFHTIENSRTIQLSDKSSVVVHNGNFNGTSRQMEHAILLALLDDIMPILEETDFTLHICVDGDLETNRTLACVPAVSRIFADLKHVSKNIRKNLSIFTLAFL</sequence>
<gene>
    <name evidence="1" type="ORF">GLOINDRAFT_88786</name>
</gene>